<reference evidence="1" key="1">
    <citation type="submission" date="2018-06" db="EMBL/GenBank/DDBJ databases">
        <authorList>
            <person name="Zhirakovskaya E."/>
        </authorList>
    </citation>
    <scope>NUCLEOTIDE SEQUENCE</scope>
</reference>
<name>A0A3B0W6H3_9ZZZZ</name>
<dbReference type="EMBL" id="UOEU01000736">
    <property type="protein sequence ID" value="VAW39264.1"/>
    <property type="molecule type" value="Genomic_DNA"/>
</dbReference>
<proteinExistence type="predicted"/>
<feature type="non-terminal residue" evidence="1">
    <location>
        <position position="78"/>
    </location>
</feature>
<evidence type="ECO:0000313" key="1">
    <source>
        <dbReference type="EMBL" id="VAW39264.1"/>
    </source>
</evidence>
<protein>
    <submittedName>
        <fullName evidence="1">Uncharacterized protein</fullName>
    </submittedName>
</protein>
<accession>A0A3B0W6H3</accession>
<organism evidence="1">
    <name type="scientific">hydrothermal vent metagenome</name>
    <dbReference type="NCBI Taxonomy" id="652676"/>
    <lineage>
        <taxon>unclassified sequences</taxon>
        <taxon>metagenomes</taxon>
        <taxon>ecological metagenomes</taxon>
    </lineage>
</organism>
<gene>
    <name evidence="1" type="ORF">MNBD_CHLOROFLEXI01-3770</name>
</gene>
<dbReference type="AlphaFoldDB" id="A0A3B0W6H3"/>
<sequence>MRCGNVAKDVAKSLILAVTGNHPHLVAVLALGLVWEAKVGLVQTAVVQASTHSAYSKRAVAHLPTHALGHCPLHPQNG</sequence>